<evidence type="ECO:0000256" key="5">
    <source>
        <dbReference type="SAM" id="MobiDB-lite"/>
    </source>
</evidence>
<dbReference type="Gene3D" id="3.40.50.2300">
    <property type="match status" value="1"/>
</dbReference>
<dbReference type="SUPFAM" id="SSF46894">
    <property type="entry name" value="C-terminal effector domain of the bipartite response regulators"/>
    <property type="match status" value="1"/>
</dbReference>
<comment type="caution">
    <text evidence="7">The sequence shown here is derived from an EMBL/GenBank/DDBJ whole genome shotgun (WGS) entry which is preliminary data.</text>
</comment>
<dbReference type="GO" id="GO:0006352">
    <property type="term" value="P:DNA-templated transcription initiation"/>
    <property type="evidence" value="ECO:0007669"/>
    <property type="project" value="InterPro"/>
</dbReference>
<dbReference type="Proteomes" id="UP000256486">
    <property type="component" value="Unassembled WGS sequence"/>
</dbReference>
<dbReference type="GO" id="GO:0003677">
    <property type="term" value="F:DNA binding"/>
    <property type="evidence" value="ECO:0007669"/>
    <property type="project" value="InterPro"/>
</dbReference>
<dbReference type="GO" id="GO:0016987">
    <property type="term" value="F:sigma factor activity"/>
    <property type="evidence" value="ECO:0007669"/>
    <property type="project" value="UniProtKB-KW"/>
</dbReference>
<evidence type="ECO:0000259" key="6">
    <source>
        <dbReference type="Pfam" id="PF08281"/>
    </source>
</evidence>
<dbReference type="Pfam" id="PF08281">
    <property type="entry name" value="Sigma70_r4_2"/>
    <property type="match status" value="1"/>
</dbReference>
<evidence type="ECO:0000256" key="4">
    <source>
        <dbReference type="ARBA" id="ARBA00023163"/>
    </source>
</evidence>
<evidence type="ECO:0000256" key="2">
    <source>
        <dbReference type="ARBA" id="ARBA00023015"/>
    </source>
</evidence>
<dbReference type="AlphaFoldDB" id="A0A3E0VLA6"/>
<keyword evidence="8" id="KW-1185">Reference proteome</keyword>
<evidence type="ECO:0000313" key="8">
    <source>
        <dbReference type="Proteomes" id="UP000256486"/>
    </source>
</evidence>
<proteinExistence type="inferred from homology"/>
<keyword evidence="4" id="KW-0804">Transcription</keyword>
<dbReference type="CDD" id="cd00090">
    <property type="entry name" value="HTH_ARSR"/>
    <property type="match status" value="1"/>
</dbReference>
<dbReference type="EMBL" id="NBWZ01000001">
    <property type="protein sequence ID" value="RFA09657.1"/>
    <property type="molecule type" value="Genomic_DNA"/>
</dbReference>
<name>A0A3E0VLA6_9MICO</name>
<reference evidence="7 8" key="1">
    <citation type="submission" date="2017-04" db="EMBL/GenBank/DDBJ databases">
        <title>Comparative genome analysis of Subtercola boreus.</title>
        <authorList>
            <person name="Cho Y.-J."/>
            <person name="Cho A."/>
            <person name="Kim O.-S."/>
            <person name="Lee J.-I."/>
        </authorList>
    </citation>
    <scope>NUCLEOTIDE SEQUENCE [LARGE SCALE GENOMIC DNA]</scope>
    <source>
        <strain evidence="7 8">K300</strain>
    </source>
</reference>
<organism evidence="7 8">
    <name type="scientific">Subtercola boreus</name>
    <dbReference type="NCBI Taxonomy" id="120213"/>
    <lineage>
        <taxon>Bacteria</taxon>
        <taxon>Bacillati</taxon>
        <taxon>Actinomycetota</taxon>
        <taxon>Actinomycetes</taxon>
        <taxon>Micrococcales</taxon>
        <taxon>Microbacteriaceae</taxon>
        <taxon>Subtercola</taxon>
    </lineage>
</organism>
<dbReference type="OrthoDB" id="5125256at2"/>
<feature type="domain" description="RNA polymerase sigma factor 70 region 4 type 2" evidence="6">
    <location>
        <begin position="151"/>
        <end position="193"/>
    </location>
</feature>
<dbReference type="RefSeq" id="WP_116415040.1">
    <property type="nucleotide sequence ID" value="NZ_NBWZ01000001.1"/>
</dbReference>
<dbReference type="InterPro" id="IPR011991">
    <property type="entry name" value="ArsR-like_HTH"/>
</dbReference>
<accession>A0A3E0VLA6</accession>
<gene>
    <name evidence="7" type="ORF">B7R54_10830</name>
</gene>
<comment type="similarity">
    <text evidence="1">Belongs to the sigma-70 factor family. ECF subfamily.</text>
</comment>
<evidence type="ECO:0000256" key="1">
    <source>
        <dbReference type="ARBA" id="ARBA00010641"/>
    </source>
</evidence>
<dbReference type="InterPro" id="IPR013249">
    <property type="entry name" value="RNA_pol_sigma70_r4_t2"/>
</dbReference>
<evidence type="ECO:0000313" key="7">
    <source>
        <dbReference type="EMBL" id="RFA09657.1"/>
    </source>
</evidence>
<feature type="region of interest" description="Disordered" evidence="5">
    <location>
        <begin position="231"/>
        <end position="254"/>
    </location>
</feature>
<dbReference type="InterPro" id="IPR016032">
    <property type="entry name" value="Sig_transdc_resp-reg_C-effctor"/>
</dbReference>
<sequence>MKIRRSMLIMDDRAVLVDGITTVAQFTYPDLQVWSGPEGLASLASTARPGRQSGESVVIVLGGSALAGLPESKPLLALIGFGATVVGLVGQLAQTDVYALRSAGVNVFVCVSEGINELLRAIERAFDGESHVSPDAEALFSRPARIAPRISPRERQIVLLYLSDNDWSVDEVSRMLRISSQTVRSHLARLRSHFTAAGFSVRNRLELRQALIEIGVIGVEPVASPHALPAAEAASRGSQRFRYTDDSAPNTKAG</sequence>
<protein>
    <recommendedName>
        <fullName evidence="6">RNA polymerase sigma factor 70 region 4 type 2 domain-containing protein</fullName>
    </recommendedName>
</protein>
<keyword evidence="2" id="KW-0805">Transcription regulation</keyword>
<evidence type="ECO:0000256" key="3">
    <source>
        <dbReference type="ARBA" id="ARBA00023082"/>
    </source>
</evidence>
<keyword evidence="3" id="KW-0731">Sigma factor</keyword>